<protein>
    <submittedName>
        <fullName evidence="1">Uncharacterized protein</fullName>
    </submittedName>
</protein>
<proteinExistence type="predicted"/>
<dbReference type="AlphaFoldDB" id="A0A510I522"/>
<name>A0A510I522_9VIBR</name>
<dbReference type="Proteomes" id="UP000315115">
    <property type="component" value="Chromosome 1"/>
</dbReference>
<dbReference type="RefSeq" id="WP_052237975.1">
    <property type="nucleotide sequence ID" value="NZ_AP019798.1"/>
</dbReference>
<sequence>MLPNTLIKNFIQAFDEGWLYQSSNDFSVLMQHGISVRELTMLEHTVCSLRAEPYLTKEELMYRGISKTLIDKYLGGMNNIRELLDIQGYGFIDYLEQYELDLDKGVILSYYHYQTFVDDIREHFRADKECAIPVPELQVELSSDCAINAIPILYGKYKAVVPATDFEAIVVAMGLIAKDYNLIASSKHQSTLTVHPFGQDREIEIEVRCLASQFNQATDKGICVVDDISAMHHHPFKQRVFDFASLIKRNGYTLDE</sequence>
<dbReference type="EMBL" id="AP019798">
    <property type="protein sequence ID" value="BBL88637.1"/>
    <property type="molecule type" value="Genomic_DNA"/>
</dbReference>
<organism evidence="1 2">
    <name type="scientific">Vibrio rotiferianus</name>
    <dbReference type="NCBI Taxonomy" id="190895"/>
    <lineage>
        <taxon>Bacteria</taxon>
        <taxon>Pseudomonadati</taxon>
        <taxon>Pseudomonadota</taxon>
        <taxon>Gammaproteobacteria</taxon>
        <taxon>Vibrionales</taxon>
        <taxon>Vibrionaceae</taxon>
        <taxon>Vibrio</taxon>
    </lineage>
</organism>
<reference evidence="2" key="1">
    <citation type="submission" date="2019-07" db="EMBL/GenBank/DDBJ databases">
        <title>Complete Genome Sequences of Vibrion rotiferianus strain AM7.</title>
        <authorList>
            <person name="Miyazaki K."/>
            <person name="Wiseschart A."/>
            <person name="Pootanakit K."/>
            <person name="Ishimori K."/>
            <person name="Kitahara K."/>
        </authorList>
    </citation>
    <scope>NUCLEOTIDE SEQUENCE [LARGE SCALE GENOMIC DNA]</scope>
    <source>
        <strain evidence="2">AM7</strain>
    </source>
</reference>
<accession>A0A510I522</accession>
<evidence type="ECO:0000313" key="2">
    <source>
        <dbReference type="Proteomes" id="UP000315115"/>
    </source>
</evidence>
<gene>
    <name evidence="1" type="ORF">VroAM7_12900</name>
</gene>
<evidence type="ECO:0000313" key="1">
    <source>
        <dbReference type="EMBL" id="BBL88637.1"/>
    </source>
</evidence>